<proteinExistence type="predicted"/>
<dbReference type="AlphaFoldDB" id="H5UYN7"/>
<evidence type="ECO:0000313" key="2">
    <source>
        <dbReference type="Proteomes" id="UP000010297"/>
    </source>
</evidence>
<dbReference type="EMBL" id="BAFF01000001">
    <property type="protein sequence ID" value="GAB50041.1"/>
    <property type="molecule type" value="Genomic_DNA"/>
</dbReference>
<name>H5UYN7_ATLHE</name>
<accession>H5UYN7</accession>
<protein>
    <submittedName>
        <fullName evidence="1">Uncharacterized protein</fullName>
    </submittedName>
</protein>
<dbReference type="GeneID" id="92828678"/>
<evidence type="ECO:0000313" key="1">
    <source>
        <dbReference type="EMBL" id="GAB50041.1"/>
    </source>
</evidence>
<keyword evidence="2" id="KW-1185">Reference proteome</keyword>
<dbReference type="Proteomes" id="UP000010297">
    <property type="component" value="Unassembled WGS sequence"/>
</dbReference>
<reference evidence="1 2" key="1">
    <citation type="submission" date="2012-02" db="EMBL/GenBank/DDBJ databases">
        <title>Whole genome shotgun sequence of Escherichia hermannii NBRC 105704.</title>
        <authorList>
            <person name="Yoshida I."/>
            <person name="Hosoyama A."/>
            <person name="Tsuchikane K."/>
            <person name="Katsumata H."/>
            <person name="Yamazaki S."/>
            <person name="Fujita N."/>
        </authorList>
    </citation>
    <scope>NUCLEOTIDE SEQUENCE [LARGE SCALE GENOMIC DNA]</scope>
    <source>
        <strain evidence="1 2">NBRC 105704</strain>
    </source>
</reference>
<gene>
    <name evidence="1" type="ORF">EH105704_01_00460</name>
</gene>
<dbReference type="RefSeq" id="WP_002433656.1">
    <property type="nucleotide sequence ID" value="NZ_BAFF01000001.1"/>
</dbReference>
<comment type="caution">
    <text evidence="1">The sequence shown here is derived from an EMBL/GenBank/DDBJ whole genome shotgun (WGS) entry which is preliminary data.</text>
</comment>
<sequence>MSTPEFFFPIPMIVKHILPSGAVENFTILVSDTIDAAGTRYAKYANGAKVRLSALRFIQLELAQADLSRLEPTPLPEEVARRDRLH</sequence>
<organism evidence="1 2">
    <name type="scientific">Atlantibacter hermannii NBRC 105704</name>
    <dbReference type="NCBI Taxonomy" id="1115512"/>
    <lineage>
        <taxon>Bacteria</taxon>
        <taxon>Pseudomonadati</taxon>
        <taxon>Pseudomonadota</taxon>
        <taxon>Gammaproteobacteria</taxon>
        <taxon>Enterobacterales</taxon>
        <taxon>Enterobacteriaceae</taxon>
        <taxon>Atlantibacter</taxon>
    </lineage>
</organism>